<dbReference type="STRING" id="1330021.A0A367LDS7"/>
<dbReference type="InterPro" id="IPR002575">
    <property type="entry name" value="Aminoglycoside_PTrfase"/>
</dbReference>
<dbReference type="EMBL" id="LKCN02000007">
    <property type="protein sequence ID" value="RCI12578.1"/>
    <property type="molecule type" value="Genomic_DNA"/>
</dbReference>
<keyword evidence="4" id="KW-1185">Reference proteome</keyword>
<feature type="compositionally biased region" description="Polar residues" evidence="1">
    <location>
        <begin position="45"/>
        <end position="54"/>
    </location>
</feature>
<evidence type="ECO:0000259" key="2">
    <source>
        <dbReference type="Pfam" id="PF01636"/>
    </source>
</evidence>
<evidence type="ECO:0000313" key="4">
    <source>
        <dbReference type="Proteomes" id="UP000253664"/>
    </source>
</evidence>
<dbReference type="Gene3D" id="3.90.1200.10">
    <property type="match status" value="1"/>
</dbReference>
<dbReference type="OrthoDB" id="4177236at2759"/>
<evidence type="ECO:0000256" key="1">
    <source>
        <dbReference type="SAM" id="MobiDB-lite"/>
    </source>
</evidence>
<gene>
    <name evidence="3" type="ORF">L249_1216</name>
</gene>
<dbReference type="SUPFAM" id="SSF56112">
    <property type="entry name" value="Protein kinase-like (PK-like)"/>
    <property type="match status" value="1"/>
</dbReference>
<accession>A0A367LDS7</accession>
<dbReference type="AlphaFoldDB" id="A0A367LDS7"/>
<dbReference type="InterPro" id="IPR011009">
    <property type="entry name" value="Kinase-like_dom_sf"/>
</dbReference>
<feature type="domain" description="Aminoglycoside phosphotransferase" evidence="2">
    <location>
        <begin position="237"/>
        <end position="321"/>
    </location>
</feature>
<dbReference type="PANTHER" id="PTHR21310:SF58">
    <property type="entry name" value="AMINOGLYCOSIDE PHOSPHOTRANSFERASE DOMAIN-CONTAINING PROTEIN"/>
    <property type="match status" value="1"/>
</dbReference>
<dbReference type="Proteomes" id="UP000253664">
    <property type="component" value="Unassembled WGS sequence"/>
</dbReference>
<reference evidence="3 4" key="1">
    <citation type="journal article" date="2015" name="BMC Genomics">
        <title>Insights from the genome of Ophiocordyceps polyrhachis-furcata to pathogenicity and host specificity in insect fungi.</title>
        <authorList>
            <person name="Wichadakul D."/>
            <person name="Kobmoo N."/>
            <person name="Ingsriswang S."/>
            <person name="Tangphatsornruang S."/>
            <person name="Chantasingh D."/>
            <person name="Luangsa-ard J.J."/>
            <person name="Eurwilaichitr L."/>
        </authorList>
    </citation>
    <scope>NUCLEOTIDE SEQUENCE [LARGE SCALE GENOMIC DNA]</scope>
    <source>
        <strain evidence="3 4">BCC 54312</strain>
    </source>
</reference>
<feature type="compositionally biased region" description="Low complexity" evidence="1">
    <location>
        <begin position="24"/>
        <end position="36"/>
    </location>
</feature>
<proteinExistence type="predicted"/>
<feature type="region of interest" description="Disordered" evidence="1">
    <location>
        <begin position="1"/>
        <end position="87"/>
    </location>
</feature>
<evidence type="ECO:0000313" key="3">
    <source>
        <dbReference type="EMBL" id="RCI12578.1"/>
    </source>
</evidence>
<dbReference type="PANTHER" id="PTHR21310">
    <property type="entry name" value="AMINOGLYCOSIDE PHOSPHOTRANSFERASE-RELATED-RELATED"/>
    <property type="match status" value="1"/>
</dbReference>
<name>A0A367LDS7_9HYPO</name>
<dbReference type="InterPro" id="IPR051678">
    <property type="entry name" value="AGP_Transferase"/>
</dbReference>
<dbReference type="Pfam" id="PF01636">
    <property type="entry name" value="APH"/>
    <property type="match status" value="1"/>
</dbReference>
<protein>
    <recommendedName>
        <fullName evidence="2">Aminoglycoside phosphotransferase domain-containing protein</fullName>
    </recommendedName>
</protein>
<sequence>MALPQPSPDPTTTDPNRLSPPPAIEAEQSPSSSSSSGVNIPPTPETNGNRGSQASRKRSRTQLENPPVEPTTSTTQRPVLRKRPHFLRPPLRNGHVLRLERHLQHHDLFLRVEPPPSQHEMVYKTYHRIVSYTGLVVNEWVRIHSQVPVLRFLLPDELTAAPIGRVSRGALLADCWSELTPETKRQVVDSLRGVVNKMRRTLPPAQLQGYPIVGSVITEGYSLLLQKGAGTTYWAIRQRPRAAHFTAFMLSNLRPGLPEAVADSIASQISRTSPLVLSHGELSPSNIVVLNGSVVAILGWDCGGWYPDWWDYVNFFEAHVDHRNRDWFDYASDIFDDMYTNELVAFQAILRNQTPR</sequence>
<organism evidence="3 4">
    <name type="scientific">Ophiocordyceps polyrhachis-furcata BCC 54312</name>
    <dbReference type="NCBI Taxonomy" id="1330021"/>
    <lineage>
        <taxon>Eukaryota</taxon>
        <taxon>Fungi</taxon>
        <taxon>Dikarya</taxon>
        <taxon>Ascomycota</taxon>
        <taxon>Pezizomycotina</taxon>
        <taxon>Sordariomycetes</taxon>
        <taxon>Hypocreomycetidae</taxon>
        <taxon>Hypocreales</taxon>
        <taxon>Ophiocordycipitaceae</taxon>
        <taxon>Ophiocordyceps</taxon>
    </lineage>
</organism>
<comment type="caution">
    <text evidence="3">The sequence shown here is derived from an EMBL/GenBank/DDBJ whole genome shotgun (WGS) entry which is preliminary data.</text>
</comment>